<evidence type="ECO:0000313" key="3">
    <source>
        <dbReference type="Proteomes" id="UP000268553"/>
    </source>
</evidence>
<protein>
    <recommendedName>
        <fullName evidence="4">Glycerophosphoryl diester phosphodiesterase membrane domain-containing protein</fullName>
    </recommendedName>
</protein>
<keyword evidence="1" id="KW-0472">Membrane</keyword>
<evidence type="ECO:0000256" key="1">
    <source>
        <dbReference type="SAM" id="Phobius"/>
    </source>
</evidence>
<comment type="caution">
    <text evidence="2">The sequence shown here is derived from an EMBL/GenBank/DDBJ whole genome shotgun (WGS) entry which is preliminary data.</text>
</comment>
<feature type="transmembrane region" description="Helical" evidence="1">
    <location>
        <begin position="171"/>
        <end position="200"/>
    </location>
</feature>
<keyword evidence="1" id="KW-0812">Transmembrane</keyword>
<name>A0A426RSH8_9SPHN</name>
<dbReference type="Proteomes" id="UP000268553">
    <property type="component" value="Unassembled WGS sequence"/>
</dbReference>
<dbReference type="RefSeq" id="WP_125229882.1">
    <property type="nucleotide sequence ID" value="NZ_RWJI01000001.1"/>
</dbReference>
<feature type="transmembrane region" description="Helical" evidence="1">
    <location>
        <begin position="102"/>
        <end position="122"/>
    </location>
</feature>
<feature type="transmembrane region" description="Helical" evidence="1">
    <location>
        <begin position="212"/>
        <end position="236"/>
    </location>
</feature>
<evidence type="ECO:0000313" key="2">
    <source>
        <dbReference type="EMBL" id="RRQ51866.1"/>
    </source>
</evidence>
<keyword evidence="1" id="KW-1133">Transmembrane helix</keyword>
<gene>
    <name evidence="2" type="ORF">D7D48_03010</name>
</gene>
<feature type="transmembrane region" description="Helical" evidence="1">
    <location>
        <begin position="68"/>
        <end position="90"/>
    </location>
</feature>
<proteinExistence type="predicted"/>
<sequence>MPKKLDYRAVWMDARALLAVHKEAIAAIAGFFIFMSAWVSAFLMPPLIVENLDDRNQAILEISRYFEANWRVLVPTMLVTIYGSLSLYVLMSGRSLEKVGDALKIAAALFFPYLLASLLVGWATLAGFLMLIIPGLYLSGRFAILPAVITQDVGGGVRSSVIRSWRVTHNCGWSILFLMLFVAVILRIFAGVADAAIVAICQSIAGEGGVPIVVSAVKALFVAIEAVVFIVMLVAVNRQLSAQTPNQ</sequence>
<accession>A0A426RSH8</accession>
<keyword evidence="3" id="KW-1185">Reference proteome</keyword>
<dbReference type="EMBL" id="RWJI01000001">
    <property type="protein sequence ID" value="RRQ51866.1"/>
    <property type="molecule type" value="Genomic_DNA"/>
</dbReference>
<reference evidence="2 3" key="1">
    <citation type="submission" date="2018-12" db="EMBL/GenBank/DDBJ databases">
        <authorList>
            <person name="Kim S.-J."/>
            <person name="Jung G.-Y."/>
        </authorList>
    </citation>
    <scope>NUCLEOTIDE SEQUENCE [LARGE SCALE GENOMIC DNA]</scope>
    <source>
        <strain evidence="2 3">03SU3-P</strain>
    </source>
</reference>
<dbReference type="OrthoDB" id="7391073at2"/>
<organism evidence="2 3">
    <name type="scientific">Sphingorhabdus wooponensis</name>
    <dbReference type="NCBI Taxonomy" id="940136"/>
    <lineage>
        <taxon>Bacteria</taxon>
        <taxon>Pseudomonadati</taxon>
        <taxon>Pseudomonadota</taxon>
        <taxon>Alphaproteobacteria</taxon>
        <taxon>Sphingomonadales</taxon>
        <taxon>Sphingomonadaceae</taxon>
        <taxon>Sphingorhabdus</taxon>
    </lineage>
</organism>
<feature type="transmembrane region" description="Helical" evidence="1">
    <location>
        <begin position="24"/>
        <end position="48"/>
    </location>
</feature>
<dbReference type="AlphaFoldDB" id="A0A426RSH8"/>
<evidence type="ECO:0008006" key="4">
    <source>
        <dbReference type="Google" id="ProtNLM"/>
    </source>
</evidence>